<evidence type="ECO:0000259" key="9">
    <source>
        <dbReference type="PROSITE" id="PS51202"/>
    </source>
</evidence>
<feature type="transmembrane region" description="Helical" evidence="8">
    <location>
        <begin position="33"/>
        <end position="50"/>
    </location>
</feature>
<dbReference type="InterPro" id="IPR036721">
    <property type="entry name" value="RCK_C_sf"/>
</dbReference>
<dbReference type="Proteomes" id="UP000293036">
    <property type="component" value="Unassembled WGS sequence"/>
</dbReference>
<evidence type="ECO:0000313" key="11">
    <source>
        <dbReference type="Proteomes" id="UP000293036"/>
    </source>
</evidence>
<organism evidence="10 11">
    <name type="scientific">Arcanobacterium bovis</name>
    <dbReference type="NCBI Taxonomy" id="2529275"/>
    <lineage>
        <taxon>Bacteria</taxon>
        <taxon>Bacillati</taxon>
        <taxon>Actinomycetota</taxon>
        <taxon>Actinomycetes</taxon>
        <taxon>Actinomycetales</taxon>
        <taxon>Actinomycetaceae</taxon>
        <taxon>Arcanobacterium</taxon>
    </lineage>
</organism>
<dbReference type="InterPro" id="IPR006512">
    <property type="entry name" value="YidE_YbjL"/>
</dbReference>
<gene>
    <name evidence="10" type="ORF">EZJ44_04500</name>
</gene>
<dbReference type="InterPro" id="IPR006037">
    <property type="entry name" value="RCK_C"/>
</dbReference>
<feature type="transmembrane region" description="Helical" evidence="8">
    <location>
        <begin position="6"/>
        <end position="26"/>
    </location>
</feature>
<reference evidence="10 11" key="1">
    <citation type="submission" date="2019-02" db="EMBL/GenBank/DDBJ databases">
        <title>Arcanobacterium bovis sp. nov., isolated from the milk of a cow with mastitis.</title>
        <authorList>
            <person name="Sammra O."/>
            <person name="Foster G."/>
            <person name="Hassan A."/>
            <person name="Alssahen M."/>
            <person name="Laemmler C."/>
            <person name="Borowiak M."/>
            <person name="Malorny B."/>
            <person name="Abdulmawjood A."/>
        </authorList>
    </citation>
    <scope>NUCLEOTIDE SEQUENCE [LARGE SCALE GENOMIC DNA]</scope>
    <source>
        <strain evidence="10 11">C605018/01/1</strain>
    </source>
</reference>
<feature type="transmembrane region" description="Helical" evidence="8">
    <location>
        <begin position="472"/>
        <end position="489"/>
    </location>
</feature>
<evidence type="ECO:0000256" key="3">
    <source>
        <dbReference type="ARBA" id="ARBA00022448"/>
    </source>
</evidence>
<dbReference type="GO" id="GO:0008324">
    <property type="term" value="F:monoatomic cation transmembrane transporter activity"/>
    <property type="evidence" value="ECO:0007669"/>
    <property type="project" value="InterPro"/>
</dbReference>
<keyword evidence="4" id="KW-1003">Cell membrane</keyword>
<keyword evidence="3" id="KW-0813">Transport</keyword>
<dbReference type="EMBL" id="SJDT01000003">
    <property type="protein sequence ID" value="TBW22092.1"/>
    <property type="molecule type" value="Genomic_DNA"/>
</dbReference>
<sequence length="523" mass="54129">MGEILQSSPLLTVFLVVSLGAALGIIPFGPIKLGAAGALFVGLFVGNIVPELGGKLALVQSLGLGLFVYTVGLSAGQTFFADLRKQAKLMLGLVFTLVIGAIATIVGGKLLGLAPDMAVGVFAGALTTTPALAAATQATHSGVPGVGYSLGYPVGVIVAIIAVSMVVSRRWEGKNDVESFAGKSLFAGTALVKEGMSIRSVPGWKEQKIRVSYLERADVTRIFVPGEELLKGDRIVIVGMESDVEAAASAVGELVDDHLADYRAKIDFRSFVVSAKEVASKTVAALNVTGRFGGVITRIHRGDLELLAQDNSVIELGDRLMVAFPREEYDAVERFFGNSERQISQVDAIAMGLGMVLGLLLGMVEISLPSGSTFSLGAAAGPLIVGTILGALQKTGPLMWQMPQAANQTIRQLGLLLFLAAVGIASGPAFAKTAFTETGLLALILAFVIAVIVLLCAAVVGKLLGVSAQRTAGAMAGVLGQPAVLAFAASKEHDERIESGYAAIFALGITVKIILVTVIVAFA</sequence>
<comment type="similarity">
    <text evidence="2">Belongs to the AAE transporter (TC 2.A.81) family.</text>
</comment>
<feature type="transmembrane region" description="Helical" evidence="8">
    <location>
        <begin position="348"/>
        <end position="368"/>
    </location>
</feature>
<comment type="subcellular location">
    <subcellularLocation>
        <location evidence="1">Cell membrane</location>
        <topology evidence="1">Multi-pass membrane protein</topology>
    </subcellularLocation>
</comment>
<keyword evidence="5 8" id="KW-0812">Transmembrane</keyword>
<dbReference type="NCBIfam" id="TIGR01625">
    <property type="entry name" value="YidE_YbjL_dupl"/>
    <property type="match status" value="2"/>
</dbReference>
<dbReference type="RefSeq" id="WP_131280643.1">
    <property type="nucleotide sequence ID" value="NZ_JBHSLR010000009.1"/>
</dbReference>
<dbReference type="PANTHER" id="PTHR30445:SF3">
    <property type="entry name" value="TRANSPORT PROTEIN YIDE-RELATED"/>
    <property type="match status" value="1"/>
</dbReference>
<evidence type="ECO:0000256" key="4">
    <source>
        <dbReference type="ARBA" id="ARBA00022475"/>
    </source>
</evidence>
<dbReference type="PANTHER" id="PTHR30445">
    <property type="entry name" value="K(+)_H(+) ANTIPORTER SUBUNIT KHTT"/>
    <property type="match status" value="1"/>
</dbReference>
<dbReference type="GO" id="GO:0005886">
    <property type="term" value="C:plasma membrane"/>
    <property type="evidence" value="ECO:0007669"/>
    <property type="project" value="UniProtKB-SubCell"/>
</dbReference>
<name>A0A4V2KR48_9ACTO</name>
<feature type="transmembrane region" description="Helical" evidence="8">
    <location>
        <begin position="87"/>
        <end position="107"/>
    </location>
</feature>
<dbReference type="GO" id="GO:0006813">
    <property type="term" value="P:potassium ion transport"/>
    <property type="evidence" value="ECO:0007669"/>
    <property type="project" value="InterPro"/>
</dbReference>
<dbReference type="InterPro" id="IPR050144">
    <property type="entry name" value="AAE_transporter"/>
</dbReference>
<evidence type="ECO:0000256" key="1">
    <source>
        <dbReference type="ARBA" id="ARBA00004651"/>
    </source>
</evidence>
<evidence type="ECO:0000256" key="7">
    <source>
        <dbReference type="ARBA" id="ARBA00023136"/>
    </source>
</evidence>
<feature type="transmembrane region" description="Helical" evidence="8">
    <location>
        <begin position="413"/>
        <end position="434"/>
    </location>
</feature>
<feature type="transmembrane region" description="Helical" evidence="8">
    <location>
        <begin position="150"/>
        <end position="167"/>
    </location>
</feature>
<evidence type="ECO:0000256" key="6">
    <source>
        <dbReference type="ARBA" id="ARBA00022989"/>
    </source>
</evidence>
<comment type="caution">
    <text evidence="10">The sequence shown here is derived from an EMBL/GenBank/DDBJ whole genome shotgun (WGS) entry which is preliminary data.</text>
</comment>
<keyword evidence="11" id="KW-1185">Reference proteome</keyword>
<dbReference type="PROSITE" id="PS51202">
    <property type="entry name" value="RCK_C"/>
    <property type="match status" value="1"/>
</dbReference>
<dbReference type="AlphaFoldDB" id="A0A4V2KR48"/>
<dbReference type="Pfam" id="PF02080">
    <property type="entry name" value="TrkA_C"/>
    <property type="match status" value="1"/>
</dbReference>
<dbReference type="Pfam" id="PF06826">
    <property type="entry name" value="Asp-Al_Ex"/>
    <property type="match status" value="2"/>
</dbReference>
<feature type="domain" description="RCK C-terminal" evidence="9">
    <location>
        <begin position="256"/>
        <end position="338"/>
    </location>
</feature>
<dbReference type="SUPFAM" id="SSF116726">
    <property type="entry name" value="TrkA C-terminal domain-like"/>
    <property type="match status" value="1"/>
</dbReference>
<evidence type="ECO:0000256" key="2">
    <source>
        <dbReference type="ARBA" id="ARBA00009854"/>
    </source>
</evidence>
<feature type="transmembrane region" description="Helical" evidence="8">
    <location>
        <begin position="501"/>
        <end position="522"/>
    </location>
</feature>
<keyword evidence="6 8" id="KW-1133">Transmembrane helix</keyword>
<proteinExistence type="inferred from homology"/>
<keyword evidence="7 8" id="KW-0472">Membrane</keyword>
<accession>A0A4V2KR48</accession>
<feature type="transmembrane region" description="Helical" evidence="8">
    <location>
        <begin position="56"/>
        <end position="75"/>
    </location>
</feature>
<evidence type="ECO:0000256" key="8">
    <source>
        <dbReference type="SAM" id="Phobius"/>
    </source>
</evidence>
<evidence type="ECO:0000313" key="10">
    <source>
        <dbReference type="EMBL" id="TBW22092.1"/>
    </source>
</evidence>
<feature type="transmembrane region" description="Helical" evidence="8">
    <location>
        <begin position="374"/>
        <end position="392"/>
    </location>
</feature>
<dbReference type="OrthoDB" id="9155749at2"/>
<protein>
    <submittedName>
        <fullName evidence="10">Transporter</fullName>
    </submittedName>
</protein>
<feature type="transmembrane region" description="Helical" evidence="8">
    <location>
        <begin position="440"/>
        <end position="460"/>
    </location>
</feature>
<evidence type="ECO:0000256" key="5">
    <source>
        <dbReference type="ARBA" id="ARBA00022692"/>
    </source>
</evidence>